<dbReference type="PROSITE" id="PS50026">
    <property type="entry name" value="EGF_3"/>
    <property type="match status" value="14"/>
</dbReference>
<dbReference type="InterPro" id="IPR001881">
    <property type="entry name" value="EGF-like_Ca-bd_dom"/>
</dbReference>
<dbReference type="Pfam" id="PF21164">
    <property type="entry name" value="Dumpy_DPY"/>
    <property type="match status" value="13"/>
</dbReference>
<keyword evidence="5" id="KW-1185">Reference proteome</keyword>
<keyword evidence="1 2" id="KW-1015">Disulfide bond</keyword>
<feature type="domain" description="EGF-like" evidence="3">
    <location>
        <begin position="1078"/>
        <end position="1116"/>
    </location>
</feature>
<evidence type="ECO:0000256" key="2">
    <source>
        <dbReference type="PROSITE-ProRule" id="PRU00076"/>
    </source>
</evidence>
<keyword evidence="2" id="KW-0245">EGF-like domain</keyword>
<feature type="domain" description="EGF-like" evidence="3">
    <location>
        <begin position="142"/>
        <end position="180"/>
    </location>
</feature>
<feature type="domain" description="EGF-like" evidence="3">
    <location>
        <begin position="1182"/>
        <end position="1220"/>
    </location>
</feature>
<dbReference type="InterPro" id="IPR000742">
    <property type="entry name" value="EGF"/>
</dbReference>
<feature type="domain" description="EGF-like" evidence="3">
    <location>
        <begin position="609"/>
        <end position="646"/>
    </location>
</feature>
<feature type="domain" description="EGF-like" evidence="3">
    <location>
        <begin position="550"/>
        <end position="588"/>
    </location>
</feature>
<feature type="disulfide bond" evidence="2">
    <location>
        <begin position="75"/>
        <end position="85"/>
    </location>
</feature>
<name>A0ABQ7QRB2_PLUXY</name>
<dbReference type="SUPFAM" id="SSF90148">
    <property type="entry name" value="DPY module"/>
    <property type="match status" value="12"/>
</dbReference>
<reference evidence="4 5" key="1">
    <citation type="submission" date="2021-06" db="EMBL/GenBank/DDBJ databases">
        <title>A haploid diamondback moth (Plutella xylostella L.) genome assembly resolves 31 chromosomes and identifies a diamide resistance mutation.</title>
        <authorList>
            <person name="Ward C.M."/>
            <person name="Perry K.D."/>
            <person name="Baker G."/>
            <person name="Powis K."/>
            <person name="Heckel D.G."/>
            <person name="Baxter S.W."/>
        </authorList>
    </citation>
    <scope>NUCLEOTIDE SEQUENCE [LARGE SCALE GENOMIC DNA]</scope>
    <source>
        <strain evidence="4 5">LV</strain>
        <tissue evidence="4">Single pupa</tissue>
    </source>
</reference>
<comment type="caution">
    <text evidence="4">The sequence shown here is derived from an EMBL/GenBank/DDBJ whole genome shotgun (WGS) entry which is preliminary data.</text>
</comment>
<dbReference type="PANTHER" id="PTHR22963">
    <property type="entry name" value="ENDOGLIN-RELATED"/>
    <property type="match status" value="1"/>
</dbReference>
<feature type="domain" description="EGF-like" evidence="3">
    <location>
        <begin position="12"/>
        <end position="51"/>
    </location>
</feature>
<evidence type="ECO:0000313" key="5">
    <source>
        <dbReference type="Proteomes" id="UP000823941"/>
    </source>
</evidence>
<feature type="domain" description="EGF-like" evidence="3">
    <location>
        <begin position="763"/>
        <end position="801"/>
    </location>
</feature>
<sequence>MIPFSAPTLNEYLNPCEPSPCGSNAECKVQGSAGSCTCLPEYFGDPYQGCRPECVTDSDCPLTLACNRNKCTDPCPGVCGYNADCYVTNHRPMCNCKQGYSGNAFKMCSIDTGKYCQPYDIFTKCYAQFQISLSFSEKDVIIVNVCSPSPCGANSICKEVNGQPVCSCFTNYIGSPPNCRPECVVNSDCKTNRACVNQRCVNPCPKPCGQNTECKVINHSPVCTCRNGYSETEPSVVAPTDPCLPSPCGLNAECRNNNGIPSCSCLPTYVGSPPYCRPECVVHSDCPSDQACLAEKCRNPCEGSCGSYADCFVNNHVPVCRCPDGFIGDPFRQCIPKPPGDTTPSAPVDPCRPSPCGSNALCNNGACTCMEGYHGDPYFGCRPECVYNSDCTSDKICQRNKCINPCIGTCAANAICEVMNHIPMCICPKGMSGNAFVECRFAAVVATNPCNPSPCGPNSQCRQSNGQAVCSCVPGYRGSPPTCRPECIVSAECPLREACNNQRCVNPCVGACGVAAICEVINHNPICTCPPDFTGDPFLRCVIVAASEVQVNLCEPSPCGPNSVCKINGNSPLCACLPNYQGTPPYCRPECISNNECDYSRACQNMKCVDPCVGSCGTNAECRVVSHSPMCICQTGYTGDPFSYCSLQAIMEPTEVLSPCSPSPCGSNAICKEQRGVGACQCAEGYSGNPYEGCRPECIVNSDCPLNKACSRMKCIDPCPGTCGSNALCQVNNHMPTCVCQTGYSGNPFSYCSIMQEPQVVEKRNPCSPSPCGPNSQCKEINQQSVCSCLPDFEGAPPNCRPECVVSSECASTEACMNQKCVDPCVGSCGVNANCNVINHSPICVCKQGLTGNPFTRCYPIMVSQAPQYLPPQDPCLPSPCGLYAECRNIGGSPSCACQSGYVGNPPNCRPECTINSECPSNQACINEKCRDPCPGACGLNAQCTVFNHVAQCSCMEQYTGDAFTQCQLKPVDVQYSELDPCNPSPCGANTECNNGVCTCLPEYQGDPYFGCRPECIMSADCPQNKACMRNKCVDPCLNNCGVGAICNVFNHVPMCTCPQRYSGNAFIECRPVADVEVINPCNPSPCGPNSQCREIRGQAICTCIPGYISSPPTCRPECVTSAECTLDKSCSNQKCVDPCRGNCGLQAMCQVINHNPICSCPSGMTGDPFTRCIAEDTQIVQRDPCIPSPCGPNSVCKVSNEQAVCTCQPEYRGTPPSCRRECSISSECQQHQACIRQKCRNPCEGVCGQNTDCKVTNHSPICSCRARFTGDPFSNCYPIPVADVVAEPTNPCVPSPCGPLSQCRDIGGTPSCSCLPQYIGSPPNCRPECTLNTDCSNDKACINEKCIDPCPGSCGLNANCVVQNHVSICSCIDGYTGDPFNSCSPKPVQ</sequence>
<feature type="domain" description="EGF-like" evidence="3">
    <location>
        <begin position="716"/>
        <end position="753"/>
    </location>
</feature>
<accession>A0ABQ7QRB2</accession>
<dbReference type="Proteomes" id="UP000823941">
    <property type="component" value="Chromosome 10"/>
</dbReference>
<feature type="domain" description="EGF-like" evidence="3">
    <location>
        <begin position="446"/>
        <end position="484"/>
    </location>
</feature>
<dbReference type="SMART" id="SM00179">
    <property type="entry name" value="EGF_CA"/>
    <property type="match status" value="7"/>
</dbReference>
<dbReference type="SMART" id="SM00181">
    <property type="entry name" value="EGF"/>
    <property type="match status" value="26"/>
</dbReference>
<feature type="disulfide bond" evidence="2">
    <location>
        <begin position="612"/>
        <end position="622"/>
    </location>
</feature>
<feature type="domain" description="EGF-like" evidence="3">
    <location>
        <begin position="656"/>
        <end position="695"/>
    </location>
</feature>
<dbReference type="PANTHER" id="PTHR22963:SF39">
    <property type="entry name" value="DUMPY"/>
    <property type="match status" value="1"/>
</dbReference>
<feature type="domain" description="EGF-like" evidence="3">
    <location>
        <begin position="1289"/>
        <end position="1327"/>
    </location>
</feature>
<dbReference type="EMBL" id="JAHIBW010000010">
    <property type="protein sequence ID" value="KAG7307606.1"/>
    <property type="molecule type" value="Genomic_DNA"/>
</dbReference>
<protein>
    <recommendedName>
        <fullName evidence="3">EGF-like domain-containing protein</fullName>
    </recommendedName>
</protein>
<evidence type="ECO:0000256" key="1">
    <source>
        <dbReference type="ARBA" id="ARBA00023157"/>
    </source>
</evidence>
<gene>
    <name evidence="4" type="ORF">JYU34_007828</name>
</gene>
<dbReference type="InterPro" id="IPR048407">
    <property type="entry name" value="Dumpy_DPY"/>
</dbReference>
<proteinExistence type="predicted"/>
<feature type="domain" description="EGF-like" evidence="3">
    <location>
        <begin position="872"/>
        <end position="910"/>
    </location>
</feature>
<feature type="disulfide bond" evidence="2">
    <location>
        <begin position="719"/>
        <end position="729"/>
    </location>
</feature>
<feature type="domain" description="EGF-like" evidence="3">
    <location>
        <begin position="72"/>
        <end position="109"/>
    </location>
</feature>
<dbReference type="Gene3D" id="2.10.25.10">
    <property type="entry name" value="Laminin"/>
    <property type="match status" value="2"/>
</dbReference>
<dbReference type="PROSITE" id="PS01186">
    <property type="entry name" value="EGF_2"/>
    <property type="match status" value="9"/>
</dbReference>
<organism evidence="4 5">
    <name type="scientific">Plutella xylostella</name>
    <name type="common">Diamondback moth</name>
    <name type="synonym">Plutella maculipennis</name>
    <dbReference type="NCBI Taxonomy" id="51655"/>
    <lineage>
        <taxon>Eukaryota</taxon>
        <taxon>Metazoa</taxon>
        <taxon>Ecdysozoa</taxon>
        <taxon>Arthropoda</taxon>
        <taxon>Hexapoda</taxon>
        <taxon>Insecta</taxon>
        <taxon>Pterygota</taxon>
        <taxon>Neoptera</taxon>
        <taxon>Endopterygota</taxon>
        <taxon>Lepidoptera</taxon>
        <taxon>Glossata</taxon>
        <taxon>Ditrysia</taxon>
        <taxon>Yponomeutoidea</taxon>
        <taxon>Plutellidae</taxon>
        <taxon>Plutella</taxon>
    </lineage>
</organism>
<feature type="domain" description="EGF-like" evidence="3">
    <location>
        <begin position="239"/>
        <end position="277"/>
    </location>
</feature>
<comment type="caution">
    <text evidence="2">Lacks conserved residue(s) required for the propagation of feature annotation.</text>
</comment>
<evidence type="ECO:0000313" key="4">
    <source>
        <dbReference type="EMBL" id="KAG7307606.1"/>
    </source>
</evidence>
<feature type="non-terminal residue" evidence="4">
    <location>
        <position position="1390"/>
    </location>
</feature>
<evidence type="ECO:0000259" key="3">
    <source>
        <dbReference type="PROSITE" id="PS50026"/>
    </source>
</evidence>